<proteinExistence type="predicted"/>
<evidence type="ECO:0000256" key="2">
    <source>
        <dbReference type="ARBA" id="ARBA00004286"/>
    </source>
</evidence>
<dbReference type="AlphaFoldDB" id="A0AA36CW16"/>
<feature type="region of interest" description="Disordered" evidence="8">
    <location>
        <begin position="782"/>
        <end position="854"/>
    </location>
</feature>
<dbReference type="PANTHER" id="PTHR22884">
    <property type="entry name" value="SET DOMAIN PROTEINS"/>
    <property type="match status" value="1"/>
</dbReference>
<keyword evidence="11" id="KW-1185">Reference proteome</keyword>
<dbReference type="SMART" id="SM00317">
    <property type="entry name" value="SET"/>
    <property type="match status" value="1"/>
</dbReference>
<evidence type="ECO:0000256" key="6">
    <source>
        <dbReference type="ARBA" id="ARBA00022691"/>
    </source>
</evidence>
<evidence type="ECO:0000256" key="8">
    <source>
        <dbReference type="SAM" id="MobiDB-lite"/>
    </source>
</evidence>
<evidence type="ECO:0000256" key="4">
    <source>
        <dbReference type="ARBA" id="ARBA00022603"/>
    </source>
</evidence>
<comment type="caution">
    <text evidence="10">The sequence shown here is derived from an EMBL/GenBank/DDBJ whole genome shotgun (WGS) entry which is preliminary data.</text>
</comment>
<feature type="region of interest" description="Disordered" evidence="8">
    <location>
        <begin position="1"/>
        <end position="22"/>
    </location>
</feature>
<dbReference type="GO" id="GO:0032259">
    <property type="term" value="P:methylation"/>
    <property type="evidence" value="ECO:0007669"/>
    <property type="project" value="UniProtKB-KW"/>
</dbReference>
<dbReference type="InterPro" id="IPR046341">
    <property type="entry name" value="SET_dom_sf"/>
</dbReference>
<keyword evidence="6" id="KW-0949">S-adenosyl-L-methionine</keyword>
<dbReference type="InterPro" id="IPR050777">
    <property type="entry name" value="SET2_Histone-Lys_MeTrsfase"/>
</dbReference>
<protein>
    <recommendedName>
        <fullName evidence="9">SET domain-containing protein</fullName>
    </recommendedName>
</protein>
<keyword evidence="3" id="KW-0158">Chromosome</keyword>
<comment type="subcellular location">
    <subcellularLocation>
        <location evidence="2">Chromosome</location>
    </subcellularLocation>
    <subcellularLocation>
        <location evidence="1">Nucleus</location>
    </subcellularLocation>
</comment>
<feature type="region of interest" description="Disordered" evidence="8">
    <location>
        <begin position="65"/>
        <end position="95"/>
    </location>
</feature>
<dbReference type="SMART" id="SM00570">
    <property type="entry name" value="AWS"/>
    <property type="match status" value="1"/>
</dbReference>
<evidence type="ECO:0000256" key="3">
    <source>
        <dbReference type="ARBA" id="ARBA00022454"/>
    </source>
</evidence>
<dbReference type="GO" id="GO:0005634">
    <property type="term" value="C:nucleus"/>
    <property type="evidence" value="ECO:0007669"/>
    <property type="project" value="UniProtKB-SubCell"/>
</dbReference>
<evidence type="ECO:0000313" key="10">
    <source>
        <dbReference type="EMBL" id="CAJ0575407.1"/>
    </source>
</evidence>
<dbReference type="Pfam" id="PF00856">
    <property type="entry name" value="SET"/>
    <property type="match status" value="1"/>
</dbReference>
<dbReference type="SUPFAM" id="SSF82199">
    <property type="entry name" value="SET domain"/>
    <property type="match status" value="1"/>
</dbReference>
<feature type="compositionally biased region" description="Basic and acidic residues" evidence="8">
    <location>
        <begin position="1"/>
        <end position="20"/>
    </location>
</feature>
<feature type="compositionally biased region" description="Basic residues" evidence="8">
    <location>
        <begin position="845"/>
        <end position="854"/>
    </location>
</feature>
<dbReference type="GO" id="GO:0005694">
    <property type="term" value="C:chromosome"/>
    <property type="evidence" value="ECO:0007669"/>
    <property type="project" value="UniProtKB-SubCell"/>
</dbReference>
<evidence type="ECO:0000256" key="5">
    <source>
        <dbReference type="ARBA" id="ARBA00022679"/>
    </source>
</evidence>
<keyword evidence="7" id="KW-0539">Nucleus</keyword>
<feature type="region of interest" description="Disordered" evidence="8">
    <location>
        <begin position="142"/>
        <end position="168"/>
    </location>
</feature>
<dbReference type="GO" id="GO:0042054">
    <property type="term" value="F:histone methyltransferase activity"/>
    <property type="evidence" value="ECO:0007669"/>
    <property type="project" value="InterPro"/>
</dbReference>
<evidence type="ECO:0000256" key="1">
    <source>
        <dbReference type="ARBA" id="ARBA00004123"/>
    </source>
</evidence>
<gene>
    <name evidence="10" type="ORF">MSPICULIGERA_LOCUS13718</name>
</gene>
<accession>A0AA36CW16</accession>
<keyword evidence="5" id="KW-0808">Transferase</keyword>
<reference evidence="10" key="1">
    <citation type="submission" date="2023-06" db="EMBL/GenBank/DDBJ databases">
        <authorList>
            <person name="Delattre M."/>
        </authorList>
    </citation>
    <scope>NUCLEOTIDE SEQUENCE</scope>
    <source>
        <strain evidence="10">AF72</strain>
    </source>
</reference>
<dbReference type="InterPro" id="IPR001214">
    <property type="entry name" value="SET_dom"/>
</dbReference>
<feature type="compositionally biased region" description="Polar residues" evidence="8">
    <location>
        <begin position="81"/>
        <end position="95"/>
    </location>
</feature>
<dbReference type="EMBL" id="CATQJA010002637">
    <property type="protein sequence ID" value="CAJ0575407.1"/>
    <property type="molecule type" value="Genomic_DNA"/>
</dbReference>
<dbReference type="InterPro" id="IPR006560">
    <property type="entry name" value="AWS_dom"/>
</dbReference>
<feature type="domain" description="SET" evidence="9">
    <location>
        <begin position="629"/>
        <end position="759"/>
    </location>
</feature>
<sequence length="854" mass="95612">MLHDMEVVGSERAREDHDPDPVNEVLESLLAKVEIEAETSGETSNELTISMVAIDEKMAVEAKALDTSASDVPKADRDMSDANSTPQGSNTSLFQNLDTDTSGIIKHALAGGEAVLEDPISCDLQNLATNTTVVVDQAVADVEGSDSDDPESASADFNSVPKQPVGDVEAPIENKEPRTITDRPVTDGSPILKKGGVADLHNVGLVGKPVAAVQGSDSKKGLQQAILDRISSIEAETLCFVCRQPSNDGNQLQRCQPPQGSCSTRFHHDCLKEYNGGNYESNFLWHMNRGLPCCPLHHCHACFLERKKTSAITLQGERIIECAKCYLAFHDCCRPAGQRINEEEIAKQSANKPYWKLRNHVKLYGLDIPKEKLADYCLCQRHVLPSAQKIIQKPNWTNTYPSCSECHENPCPPMHDCATCLAKYHDSCHDSNNRGPAGKFICDTCTFAEPFRIGDYVMAYFQGEKEKWWHAQVIDPDSMPNIRAKFSDWKGHPGYLAVRWCFFPNLMSVVPVAYCFKYNGQRLMRVFDKDTRDERVQTEKREIPHYRKTLNALLHRKPTHKRIDASIYHSADARRAEPIDEWRCGCEKDADGTRCGPNSLCKNRVVDQECGQDCDSCLNRELAQKYFCPDIEVRHTEEKGMGLFATAQLPPGILIGEYAGEIIGDREEITRRQQEATRFGNDEETHYMMHIDKVRIVDACFKSNDARFINHSCDPNCEVSLKQVQVSKTGDHVPLFDVRPFVRTIKPIAVGEELTFSYDMTPYEGGGNLPECFCRVAHCSGRMGGKRKEPKKVSVRMVCDSSSPERVRKRPRTSSQDLFSDDVAKENMKPSTSKKRGRPPGTSAKKQKRSTNDI</sequence>
<evidence type="ECO:0000313" key="11">
    <source>
        <dbReference type="Proteomes" id="UP001177023"/>
    </source>
</evidence>
<dbReference type="PROSITE" id="PS50280">
    <property type="entry name" value="SET"/>
    <property type="match status" value="1"/>
</dbReference>
<dbReference type="Gene3D" id="2.170.270.10">
    <property type="entry name" value="SET domain"/>
    <property type="match status" value="1"/>
</dbReference>
<name>A0AA36CW16_9BILA</name>
<organism evidence="10 11">
    <name type="scientific">Mesorhabditis spiculigera</name>
    <dbReference type="NCBI Taxonomy" id="96644"/>
    <lineage>
        <taxon>Eukaryota</taxon>
        <taxon>Metazoa</taxon>
        <taxon>Ecdysozoa</taxon>
        <taxon>Nematoda</taxon>
        <taxon>Chromadorea</taxon>
        <taxon>Rhabditida</taxon>
        <taxon>Rhabditina</taxon>
        <taxon>Rhabditomorpha</taxon>
        <taxon>Rhabditoidea</taxon>
        <taxon>Rhabditidae</taxon>
        <taxon>Mesorhabditinae</taxon>
        <taxon>Mesorhabditis</taxon>
    </lineage>
</organism>
<dbReference type="Proteomes" id="UP001177023">
    <property type="component" value="Unassembled WGS sequence"/>
</dbReference>
<keyword evidence="4" id="KW-0489">Methyltransferase</keyword>
<feature type="compositionally biased region" description="Basic residues" evidence="8">
    <location>
        <begin position="784"/>
        <end position="794"/>
    </location>
</feature>
<feature type="non-terminal residue" evidence="10">
    <location>
        <position position="1"/>
    </location>
</feature>
<evidence type="ECO:0000256" key="7">
    <source>
        <dbReference type="ARBA" id="ARBA00023242"/>
    </source>
</evidence>
<evidence type="ECO:0000259" key="9">
    <source>
        <dbReference type="PROSITE" id="PS50280"/>
    </source>
</evidence>